<dbReference type="AlphaFoldDB" id="A0A1D1Y9K9"/>
<dbReference type="EMBL" id="GDJX01016610">
    <property type="protein sequence ID" value="JAT51326.1"/>
    <property type="molecule type" value="Transcribed_RNA"/>
</dbReference>
<dbReference type="Gene3D" id="3.40.47.10">
    <property type="match status" value="1"/>
</dbReference>
<keyword evidence="1" id="KW-0012">Acyltransferase</keyword>
<accession>A0A1D1Y9K9</accession>
<dbReference type="PANTHER" id="PTHR31561">
    <property type="entry name" value="3-KETOACYL-COA SYNTHASE"/>
    <property type="match status" value="1"/>
</dbReference>
<dbReference type="SUPFAM" id="SSF53901">
    <property type="entry name" value="Thiolase-like"/>
    <property type="match status" value="1"/>
</dbReference>
<dbReference type="GO" id="GO:0006633">
    <property type="term" value="P:fatty acid biosynthetic process"/>
    <property type="evidence" value="ECO:0007669"/>
    <property type="project" value="InterPro"/>
</dbReference>
<dbReference type="InterPro" id="IPR013601">
    <property type="entry name" value="FAE1_typ3_polyketide_synth"/>
</dbReference>
<evidence type="ECO:0000256" key="1">
    <source>
        <dbReference type="ARBA" id="ARBA00023315"/>
    </source>
</evidence>
<dbReference type="InterPro" id="IPR012392">
    <property type="entry name" value="3-ktacl-CoA_syn"/>
</dbReference>
<organism evidence="5">
    <name type="scientific">Anthurium amnicola</name>
    <dbReference type="NCBI Taxonomy" id="1678845"/>
    <lineage>
        <taxon>Eukaryota</taxon>
        <taxon>Viridiplantae</taxon>
        <taxon>Streptophyta</taxon>
        <taxon>Embryophyta</taxon>
        <taxon>Tracheophyta</taxon>
        <taxon>Spermatophyta</taxon>
        <taxon>Magnoliopsida</taxon>
        <taxon>Liliopsida</taxon>
        <taxon>Araceae</taxon>
        <taxon>Pothoideae</taxon>
        <taxon>Potheae</taxon>
        <taxon>Anthurium</taxon>
    </lineage>
</organism>
<dbReference type="GO" id="GO:0016747">
    <property type="term" value="F:acyltransferase activity, transferring groups other than amino-acyl groups"/>
    <property type="evidence" value="ECO:0007669"/>
    <property type="project" value="InterPro"/>
</dbReference>
<feature type="transmembrane region" description="Helical" evidence="3">
    <location>
        <begin position="43"/>
        <end position="63"/>
    </location>
</feature>
<keyword evidence="3" id="KW-1133">Transmembrane helix</keyword>
<dbReference type="GO" id="GO:0016020">
    <property type="term" value="C:membrane"/>
    <property type="evidence" value="ECO:0007669"/>
    <property type="project" value="InterPro"/>
</dbReference>
<keyword evidence="3" id="KW-0472">Membrane</keyword>
<evidence type="ECO:0000259" key="4">
    <source>
        <dbReference type="Pfam" id="PF08392"/>
    </source>
</evidence>
<gene>
    <name evidence="5" type="primary">KCS11_7</name>
    <name evidence="5" type="ORF">g.106624</name>
</gene>
<keyword evidence="1" id="KW-0808">Transferase</keyword>
<evidence type="ECO:0000256" key="2">
    <source>
        <dbReference type="SAM" id="MobiDB-lite"/>
    </source>
</evidence>
<proteinExistence type="predicted"/>
<evidence type="ECO:0000256" key="3">
    <source>
        <dbReference type="SAM" id="Phobius"/>
    </source>
</evidence>
<feature type="domain" description="FAE" evidence="4">
    <location>
        <begin position="61"/>
        <end position="222"/>
    </location>
</feature>
<keyword evidence="3" id="KW-0812">Transmembrane</keyword>
<dbReference type="InterPro" id="IPR016039">
    <property type="entry name" value="Thiolase-like"/>
</dbReference>
<feature type="region of interest" description="Disordered" evidence="2">
    <location>
        <begin position="257"/>
        <end position="281"/>
    </location>
</feature>
<sequence length="281" mass="30011">MANQTAVATGLLQLLSDLEVAAVMTTMAGLVEAAGIGSYAFLDMSGALICLALLTVTATLYVATRPRPVYLFDFACLKPGDAHKCSREAMIRLMGRTGLFTEDSLVFQRKILERSGLGPSAYVPSSLLSTPINPCMAEARKEATQAVFGVVDELLAKTGVDARDVGVVVVNCSLFNPTPSLSAMLVNRYGMGEGVRTYSLGGMGCSAGLIAIDLARQLLQYFETEKQTFSILRGPKGEATSNFSWLPVFELIPTIDPKKKPPRLSGTPVKTREPGHMGGIQ</sequence>
<name>A0A1D1Y9K9_9ARAE</name>
<dbReference type="Pfam" id="PF08392">
    <property type="entry name" value="FAE1_CUT1_RppA"/>
    <property type="match status" value="1"/>
</dbReference>
<protein>
    <submittedName>
        <fullName evidence="5">3-ketoacyl-CoA synthase 11</fullName>
    </submittedName>
</protein>
<evidence type="ECO:0000313" key="5">
    <source>
        <dbReference type="EMBL" id="JAT51326.1"/>
    </source>
</evidence>
<reference evidence="5" key="1">
    <citation type="submission" date="2015-07" db="EMBL/GenBank/DDBJ databases">
        <title>Transcriptome Assembly of Anthurium amnicola.</title>
        <authorList>
            <person name="Suzuki J."/>
        </authorList>
    </citation>
    <scope>NUCLEOTIDE SEQUENCE</scope>
</reference>